<dbReference type="InterPro" id="IPR013324">
    <property type="entry name" value="RNA_pol_sigma_r3/r4-like"/>
</dbReference>
<dbReference type="PANTHER" id="PTHR43133">
    <property type="entry name" value="RNA POLYMERASE ECF-TYPE SIGMA FACTO"/>
    <property type="match status" value="1"/>
</dbReference>
<proteinExistence type="inferred from homology"/>
<dbReference type="Gene3D" id="1.10.1740.10">
    <property type="match status" value="1"/>
</dbReference>
<evidence type="ECO:0000256" key="3">
    <source>
        <dbReference type="ARBA" id="ARBA00023082"/>
    </source>
</evidence>
<dbReference type="Proteomes" id="UP001324380">
    <property type="component" value="Chromosome"/>
</dbReference>
<evidence type="ECO:0000313" key="8">
    <source>
        <dbReference type="EMBL" id="WPU97090.1"/>
    </source>
</evidence>
<dbReference type="EMBL" id="CP139558">
    <property type="protein sequence ID" value="WPU97090.1"/>
    <property type="molecule type" value="Genomic_DNA"/>
</dbReference>
<evidence type="ECO:0000256" key="2">
    <source>
        <dbReference type="ARBA" id="ARBA00023015"/>
    </source>
</evidence>
<dbReference type="RefSeq" id="WP_321566176.1">
    <property type="nucleotide sequence ID" value="NZ_CP139558.1"/>
</dbReference>
<evidence type="ECO:0000256" key="1">
    <source>
        <dbReference type="ARBA" id="ARBA00010641"/>
    </source>
</evidence>
<dbReference type="NCBIfam" id="TIGR02937">
    <property type="entry name" value="sigma70-ECF"/>
    <property type="match status" value="1"/>
</dbReference>
<protein>
    <submittedName>
        <fullName evidence="8">Sigma-70 family RNA polymerase sigma factor</fullName>
    </submittedName>
</protein>
<keyword evidence="9" id="KW-1185">Reference proteome</keyword>
<keyword evidence="5" id="KW-0812">Transmembrane</keyword>
<dbReference type="SUPFAM" id="SSF88659">
    <property type="entry name" value="Sigma3 and sigma4 domains of RNA polymerase sigma factors"/>
    <property type="match status" value="1"/>
</dbReference>
<keyword evidence="2" id="KW-0805">Transcription regulation</keyword>
<feature type="domain" description="RNA polymerase sigma-70 region 2" evidence="6">
    <location>
        <begin position="28"/>
        <end position="84"/>
    </location>
</feature>
<dbReference type="InterPro" id="IPR007627">
    <property type="entry name" value="RNA_pol_sigma70_r2"/>
</dbReference>
<evidence type="ECO:0000256" key="5">
    <source>
        <dbReference type="SAM" id="Phobius"/>
    </source>
</evidence>
<dbReference type="PANTHER" id="PTHR43133:SF46">
    <property type="entry name" value="RNA POLYMERASE SIGMA-70 FACTOR ECF SUBFAMILY"/>
    <property type="match status" value="1"/>
</dbReference>
<name>A0ABZ0U135_9SPHI</name>
<reference evidence="8 9" key="1">
    <citation type="submission" date="2023-11" db="EMBL/GenBank/DDBJ databases">
        <title>Analysis of the Genomes of Mucilaginibacter gossypii cycad 4 and M. sabulilitoris SNA2: microbes with the potential for plant growth promotion.</title>
        <authorList>
            <person name="Hirsch A.M."/>
            <person name="Humm E."/>
            <person name="Rubbi M."/>
            <person name="Del Vecchio G."/>
            <person name="Ha S.M."/>
            <person name="Pellegrini M."/>
            <person name="Gunsalus R.P."/>
        </authorList>
    </citation>
    <scope>NUCLEOTIDE SEQUENCE [LARGE SCALE GENOMIC DNA]</scope>
    <source>
        <strain evidence="8 9">SNA2</strain>
    </source>
</reference>
<feature type="domain" description="RNA polymerase sigma factor 70 region 4 type 2" evidence="7">
    <location>
        <begin position="120"/>
        <end position="173"/>
    </location>
</feature>
<dbReference type="InterPro" id="IPR013249">
    <property type="entry name" value="RNA_pol_sigma70_r4_t2"/>
</dbReference>
<keyword evidence="5" id="KW-1133">Transmembrane helix</keyword>
<dbReference type="Pfam" id="PF04542">
    <property type="entry name" value="Sigma70_r2"/>
    <property type="match status" value="1"/>
</dbReference>
<dbReference type="CDD" id="cd06171">
    <property type="entry name" value="Sigma70_r4"/>
    <property type="match status" value="1"/>
</dbReference>
<dbReference type="InterPro" id="IPR013325">
    <property type="entry name" value="RNA_pol_sigma_r2"/>
</dbReference>
<dbReference type="InterPro" id="IPR036388">
    <property type="entry name" value="WH-like_DNA-bd_sf"/>
</dbReference>
<evidence type="ECO:0000259" key="6">
    <source>
        <dbReference type="Pfam" id="PF04542"/>
    </source>
</evidence>
<sequence length="210" mass="24771">MIKSLPDEELLKRIQLDDQQAFSVIVYRYNLKLYRIVQNRVRMEDDAKDIIQEIFISLWNNRHNIQTTALYPYLSRSAFYAVIDWQLLHKKNLSRHHLLLENEEPAVFSIENQVIADELRQELLEEVEKMPDTTKAVFRMSRIDQKSVKEIATVLHLSEQTVKNNISVALKQLRRRMVSDKLSLLFYYILIKSLLLIIPMLTAANPFTKA</sequence>
<dbReference type="SUPFAM" id="SSF88946">
    <property type="entry name" value="Sigma2 domain of RNA polymerase sigma factors"/>
    <property type="match status" value="1"/>
</dbReference>
<keyword evidence="3" id="KW-0731">Sigma factor</keyword>
<keyword evidence="5" id="KW-0472">Membrane</keyword>
<dbReference type="Gene3D" id="1.10.10.10">
    <property type="entry name" value="Winged helix-like DNA-binding domain superfamily/Winged helix DNA-binding domain"/>
    <property type="match status" value="1"/>
</dbReference>
<evidence type="ECO:0000256" key="4">
    <source>
        <dbReference type="ARBA" id="ARBA00023163"/>
    </source>
</evidence>
<keyword evidence="4" id="KW-0804">Transcription</keyword>
<evidence type="ECO:0000259" key="7">
    <source>
        <dbReference type="Pfam" id="PF08281"/>
    </source>
</evidence>
<evidence type="ECO:0000313" key="9">
    <source>
        <dbReference type="Proteomes" id="UP001324380"/>
    </source>
</evidence>
<dbReference type="InterPro" id="IPR014284">
    <property type="entry name" value="RNA_pol_sigma-70_dom"/>
</dbReference>
<accession>A0ABZ0U135</accession>
<gene>
    <name evidence="8" type="ORF">SNE25_16325</name>
</gene>
<dbReference type="Pfam" id="PF08281">
    <property type="entry name" value="Sigma70_r4_2"/>
    <property type="match status" value="1"/>
</dbReference>
<dbReference type="InterPro" id="IPR039425">
    <property type="entry name" value="RNA_pol_sigma-70-like"/>
</dbReference>
<comment type="similarity">
    <text evidence="1">Belongs to the sigma-70 factor family. ECF subfamily.</text>
</comment>
<organism evidence="8 9">
    <name type="scientific">Mucilaginibacter sabulilitoris</name>
    <dbReference type="NCBI Taxonomy" id="1173583"/>
    <lineage>
        <taxon>Bacteria</taxon>
        <taxon>Pseudomonadati</taxon>
        <taxon>Bacteroidota</taxon>
        <taxon>Sphingobacteriia</taxon>
        <taxon>Sphingobacteriales</taxon>
        <taxon>Sphingobacteriaceae</taxon>
        <taxon>Mucilaginibacter</taxon>
    </lineage>
</organism>
<feature type="transmembrane region" description="Helical" evidence="5">
    <location>
        <begin position="184"/>
        <end position="204"/>
    </location>
</feature>